<organism evidence="6 7">
    <name type="scientific">Dunaliella salina</name>
    <name type="common">Green alga</name>
    <name type="synonym">Protococcus salinus</name>
    <dbReference type="NCBI Taxonomy" id="3046"/>
    <lineage>
        <taxon>Eukaryota</taxon>
        <taxon>Viridiplantae</taxon>
        <taxon>Chlorophyta</taxon>
        <taxon>core chlorophytes</taxon>
        <taxon>Chlorophyceae</taxon>
        <taxon>CS clade</taxon>
        <taxon>Chlamydomonadales</taxon>
        <taxon>Dunaliellaceae</taxon>
        <taxon>Dunaliella</taxon>
    </lineage>
</organism>
<keyword evidence="2" id="KW-0378">Hydrolase</keyword>
<feature type="region of interest" description="Disordered" evidence="4">
    <location>
        <begin position="704"/>
        <end position="731"/>
    </location>
</feature>
<dbReference type="CDD" id="cd09898">
    <property type="entry name" value="H3TH_53EXO"/>
    <property type="match status" value="1"/>
</dbReference>
<reference evidence="6" key="1">
    <citation type="submission" date="2017-08" db="EMBL/GenBank/DDBJ databases">
        <authorList>
            <person name="Polle J.E."/>
            <person name="Barry K."/>
            <person name="Cushman J."/>
            <person name="Schmutz J."/>
            <person name="Tran D."/>
            <person name="Hathwaick L.T."/>
            <person name="Yim W.C."/>
            <person name="Jenkins J."/>
            <person name="Mckie-Krisberg Z.M."/>
            <person name="Prochnik S."/>
            <person name="Lindquist E."/>
            <person name="Dockter R.B."/>
            <person name="Adam C."/>
            <person name="Molina H."/>
            <person name="Bunkerborg J."/>
            <person name="Jin E."/>
            <person name="Buchheim M."/>
            <person name="Magnuson J."/>
        </authorList>
    </citation>
    <scope>NUCLEOTIDE SEQUENCE</scope>
    <source>
        <strain evidence="6">CCAP 19/18</strain>
    </source>
</reference>
<evidence type="ECO:0000256" key="1">
    <source>
        <dbReference type="ARBA" id="ARBA00022722"/>
    </source>
</evidence>
<dbReference type="CDD" id="cd09859">
    <property type="entry name" value="PIN_53EXO"/>
    <property type="match status" value="1"/>
</dbReference>
<dbReference type="EMBL" id="MU070247">
    <property type="protein sequence ID" value="KAF5828785.1"/>
    <property type="molecule type" value="Genomic_DNA"/>
</dbReference>
<dbReference type="Pfam" id="PF02739">
    <property type="entry name" value="5_3_exonuc_N"/>
    <property type="match status" value="2"/>
</dbReference>
<evidence type="ECO:0000256" key="2">
    <source>
        <dbReference type="ARBA" id="ARBA00022801"/>
    </source>
</evidence>
<protein>
    <recommendedName>
        <fullName evidence="5">5'-3' exonuclease domain-containing protein</fullName>
    </recommendedName>
</protein>
<dbReference type="Proteomes" id="UP000815325">
    <property type="component" value="Unassembled WGS sequence"/>
</dbReference>
<dbReference type="PANTHER" id="PTHR42646:SF2">
    <property type="entry name" value="5'-3' EXONUCLEASE FAMILY PROTEIN"/>
    <property type="match status" value="1"/>
</dbReference>
<feature type="region of interest" description="Disordered" evidence="4">
    <location>
        <begin position="770"/>
        <end position="806"/>
    </location>
</feature>
<feature type="compositionally biased region" description="Gly residues" evidence="4">
    <location>
        <begin position="194"/>
        <end position="203"/>
    </location>
</feature>
<feature type="region of interest" description="Disordered" evidence="4">
    <location>
        <begin position="53"/>
        <end position="299"/>
    </location>
</feature>
<feature type="compositionally biased region" description="Gly residues" evidence="4">
    <location>
        <begin position="273"/>
        <end position="283"/>
    </location>
</feature>
<dbReference type="PANTHER" id="PTHR42646">
    <property type="entry name" value="FLAP ENDONUCLEASE XNI"/>
    <property type="match status" value="1"/>
</dbReference>
<keyword evidence="7" id="KW-1185">Reference proteome</keyword>
<feature type="compositionally biased region" description="Low complexity" evidence="4">
    <location>
        <begin position="120"/>
        <end position="129"/>
    </location>
</feature>
<feature type="domain" description="5'-3' exonuclease" evidence="5">
    <location>
        <begin position="302"/>
        <end position="670"/>
    </location>
</feature>
<evidence type="ECO:0000313" key="7">
    <source>
        <dbReference type="Proteomes" id="UP000815325"/>
    </source>
</evidence>
<dbReference type="InterPro" id="IPR038969">
    <property type="entry name" value="FEN"/>
</dbReference>
<dbReference type="InterPro" id="IPR029060">
    <property type="entry name" value="PIN-like_dom_sf"/>
</dbReference>
<accession>A0ABQ7G2G5</accession>
<feature type="compositionally biased region" description="Low complexity" evidence="4">
    <location>
        <begin position="770"/>
        <end position="785"/>
    </location>
</feature>
<sequence length="1150" mass="115163">MLRPMPPRVPVGSIRHRPPGHLRPPPTLHTTLLLTSTLRHHYSISSPDARAHSLKSSYSKQRHQSWSAPAATMGAQNSNKVGPAGTAAVQTGGPQVLPADKAPWEGGAVESQMQHRGRKSSIIISSKSSGGSGGSSSSGGSNSSGSVEPDGASTNSSGTSGGSNSSGGSDGSSGSGSATPGGRGSSSSSSSRGGTDGKGGSSGSGSVTPGDPYSSISNSSVGSSASSAGGTAPWEVTPAAASPKKRKSSSSSSSSSSKGGRGKEASPSSGILNGVGGSGGSGPAGSERRQGTSGAPVANNQDKGLLLLIDGHSMAHRSFGAMAHSKIGGLKTSQGISTSATAGFLKTITAAVRDQKPSAMAITFDDAISFRKPMHALLSYLADEQRSGMSDDEYVDMVKGICTLLKPPTPEAAAQAAQQQLGVGVPPSVAVDVRMLPGMVAAKLSKEVAQTALTAPDEEGKGYKATRKERPMGFDEDVHNLRQLLSAMRLPVISGGGSSLEADDLLAGLATQGAAAGYEVKIVSGDQDLLQLVDDRKRISVLEPSGPQTPRSAGSSAFKQLDETGVVAKLGVLPTQVPDYKAMVGDASDNVPGVAGIGPKNGHSLLASYGSLDGVYSNLSKISKGMRTKLEQGRRKAYMSRFLCALSDERLLNAGLHTGIFANIDALRLQGFHKAEVEPLMEALEMNSALKTLPTLQALLGGEAAQPSTSPLTPRDLILSPPPLEQPSALSSSIAEAGNRLVGAGSNVADAGDHWAESGRASAGADALSHAAASASSQQAGVGSAPNVTGSQSPAAPDAGSHQAGAGSVTFAVPDAQSHAAVEAADRCMGEAEGTAAAAAGNAQAATAAQQHAAATAAAAAAEATPGAAAAPAIADLHFLPGPRTPARSRAVTDQAPLPAANANGTTPAGGKKATVSVSAAGTRRRRTVRGVPSLSPSSPSPPPSSQHADLTARSPASGSPSLTPAAEGSVAQAPAECPGTPATPEIAASSPAAAVARSAGKVQEPTAVAPPPLPPGGAERNDVAIAAAAAPTVSMPFRPPPEPLVRVPESGIPYRVSTSVAGKVVLGLLQGMTSLSMHVQRAAISDQSEEIDLFTYDGSKRSATTRGGRRQAQVPLRVATPAGGFPLHLVRPLTFVRGSSLNARGLGLA</sequence>
<feature type="compositionally biased region" description="Low complexity" evidence="4">
    <location>
        <begin position="983"/>
        <end position="1000"/>
    </location>
</feature>
<feature type="compositionally biased region" description="Gly residues" evidence="4">
    <location>
        <begin position="159"/>
        <end position="184"/>
    </location>
</feature>
<feature type="compositionally biased region" description="Low complexity" evidence="4">
    <location>
        <begin position="138"/>
        <end position="158"/>
    </location>
</feature>
<evidence type="ECO:0000259" key="5">
    <source>
        <dbReference type="SMART" id="SM00475"/>
    </source>
</evidence>
<feature type="compositionally biased region" description="Low complexity" evidence="4">
    <location>
        <begin position="249"/>
        <end position="258"/>
    </location>
</feature>
<dbReference type="InterPro" id="IPR008918">
    <property type="entry name" value="HhH2"/>
</dbReference>
<feature type="region of interest" description="Disordered" evidence="4">
    <location>
        <begin position="1"/>
        <end position="28"/>
    </location>
</feature>
<evidence type="ECO:0000256" key="4">
    <source>
        <dbReference type="SAM" id="MobiDB-lite"/>
    </source>
</evidence>
<keyword evidence="1" id="KW-0540">Nuclease</keyword>
<gene>
    <name evidence="6" type="ORF">DUNSADRAFT_17090</name>
</gene>
<comment type="caution">
    <text evidence="6">The sequence shown here is derived from an EMBL/GenBank/DDBJ whole genome shotgun (WGS) entry which is preliminary data.</text>
</comment>
<dbReference type="InterPro" id="IPR002421">
    <property type="entry name" value="5-3_exonuclease"/>
</dbReference>
<feature type="compositionally biased region" description="Low complexity" evidence="4">
    <location>
        <begin position="204"/>
        <end position="232"/>
    </location>
</feature>
<name>A0ABQ7G2G5_DUNSA</name>
<dbReference type="InterPro" id="IPR020046">
    <property type="entry name" value="5-3_exonucl_a-hlix_arch_N"/>
</dbReference>
<dbReference type="SMART" id="SM00279">
    <property type="entry name" value="HhH2"/>
    <property type="match status" value="1"/>
</dbReference>
<feature type="compositionally biased region" description="Polar residues" evidence="4">
    <location>
        <begin position="54"/>
        <end position="67"/>
    </location>
</feature>
<dbReference type="SUPFAM" id="SSF47807">
    <property type="entry name" value="5' to 3' exonuclease, C-terminal subdomain"/>
    <property type="match status" value="1"/>
</dbReference>
<dbReference type="SMART" id="SM00475">
    <property type="entry name" value="53EXOc"/>
    <property type="match status" value="1"/>
</dbReference>
<proteinExistence type="predicted"/>
<dbReference type="InterPro" id="IPR020045">
    <property type="entry name" value="DNA_polI_H3TH"/>
</dbReference>
<dbReference type="Gene3D" id="3.40.50.1010">
    <property type="entry name" value="5'-nuclease"/>
    <property type="match status" value="2"/>
</dbReference>
<dbReference type="InterPro" id="IPR036279">
    <property type="entry name" value="5-3_exonuclease_C_sf"/>
</dbReference>
<evidence type="ECO:0000256" key="3">
    <source>
        <dbReference type="ARBA" id="ARBA00023125"/>
    </source>
</evidence>
<evidence type="ECO:0000313" key="6">
    <source>
        <dbReference type="EMBL" id="KAF5828785.1"/>
    </source>
</evidence>
<dbReference type="SUPFAM" id="SSF88723">
    <property type="entry name" value="PIN domain-like"/>
    <property type="match status" value="2"/>
</dbReference>
<dbReference type="Pfam" id="PF01367">
    <property type="entry name" value="5_3_exonuc"/>
    <property type="match status" value="1"/>
</dbReference>
<keyword evidence="3" id="KW-0238">DNA-binding</keyword>
<dbReference type="Gene3D" id="1.10.150.20">
    <property type="entry name" value="5' to 3' exonuclease, C-terminal subdomain"/>
    <property type="match status" value="1"/>
</dbReference>
<feature type="region of interest" description="Disordered" evidence="4">
    <location>
        <begin position="880"/>
        <end position="1020"/>
    </location>
</feature>
<feature type="compositionally biased region" description="Low complexity" evidence="4">
    <location>
        <begin position="896"/>
        <end position="922"/>
    </location>
</feature>